<dbReference type="GO" id="GO:0005524">
    <property type="term" value="F:ATP binding"/>
    <property type="evidence" value="ECO:0007669"/>
    <property type="project" value="UniProtKB-KW"/>
</dbReference>
<accession>A0ABN2UYX1</accession>
<gene>
    <name evidence="6" type="ORF">GCM10009819_31560</name>
</gene>
<dbReference type="Gene3D" id="3.40.50.300">
    <property type="entry name" value="P-loop containing nucleotide triphosphate hydrolases"/>
    <property type="match status" value="2"/>
</dbReference>
<keyword evidence="2" id="KW-0677">Repeat</keyword>
<dbReference type="CDD" id="cd03216">
    <property type="entry name" value="ABC_Carb_Monos_I"/>
    <property type="match status" value="1"/>
</dbReference>
<dbReference type="PROSITE" id="PS00211">
    <property type="entry name" value="ABC_TRANSPORTER_1"/>
    <property type="match status" value="1"/>
</dbReference>
<keyword evidence="4 6" id="KW-0067">ATP-binding</keyword>
<keyword evidence="3" id="KW-0547">Nucleotide-binding</keyword>
<comment type="caution">
    <text evidence="6">The sequence shown here is derived from an EMBL/GenBank/DDBJ whole genome shotgun (WGS) entry which is preliminary data.</text>
</comment>
<dbReference type="InterPro" id="IPR003439">
    <property type="entry name" value="ABC_transporter-like_ATP-bd"/>
</dbReference>
<dbReference type="SMART" id="SM00382">
    <property type="entry name" value="AAA"/>
    <property type="match status" value="2"/>
</dbReference>
<protein>
    <submittedName>
        <fullName evidence="6">Sugar ABC transporter ATP-binding protein</fullName>
    </submittedName>
</protein>
<evidence type="ECO:0000313" key="6">
    <source>
        <dbReference type="EMBL" id="GAA2042765.1"/>
    </source>
</evidence>
<sequence length="521" mass="56118">MTTVEGRPETQRTALRLEGITKRFGTTLALDSVSMEVAEGEVRALLGRNGAGKSTLISVVTGLLTPEEGTLAFPAGEEDGLRSDQRVACVYQKSTLVPYLTAAENIVLDAYPKNRAGLVDWKAAREKARSLLDEWGAEDIVDALVEDLEPLQRKIVEVCRALGTGARILLLDEPTAGLDGDATRTLFHRMSELTRQGITIIYVSHYLEEVFEVCRTVTIVRDGRVVMTDSLEGLRVPDLVDAMVGEEAAARESQVPALEPADPDDAPILSVSRLGIDDVVTDFSVEIRPGECVGLVGLEGSGLFEAARAIAGLDRYDQGAISVRGRPVPRGDVMRAIRAGIGFLPEDRHASGFVPEMANEENATISVLNRLTSRIGLIRPSARRAVYADLSSAWEIKQSSFDQYTKELSGGNQQKVALARAFASKPDVLVLANPTAGVDVSAKASIVESIAARVASDRTACLIVSTDESEFEPCSRVLIMYRGRLIGELEAPWTEHVLAAAVQGDLGESQGAFENPETTES</sequence>
<dbReference type="PANTHER" id="PTHR43790:SF9">
    <property type="entry name" value="GALACTOFURANOSE TRANSPORTER ATP-BINDING PROTEIN YTFR"/>
    <property type="match status" value="1"/>
</dbReference>
<evidence type="ECO:0000256" key="1">
    <source>
        <dbReference type="ARBA" id="ARBA00022448"/>
    </source>
</evidence>
<dbReference type="InterPro" id="IPR003593">
    <property type="entry name" value="AAA+_ATPase"/>
</dbReference>
<dbReference type="Proteomes" id="UP001501196">
    <property type="component" value="Unassembled WGS sequence"/>
</dbReference>
<reference evidence="6 7" key="1">
    <citation type="journal article" date="2019" name="Int. J. Syst. Evol. Microbiol.">
        <title>The Global Catalogue of Microorganisms (GCM) 10K type strain sequencing project: providing services to taxonomists for standard genome sequencing and annotation.</title>
        <authorList>
            <consortium name="The Broad Institute Genomics Platform"/>
            <consortium name="The Broad Institute Genome Sequencing Center for Infectious Disease"/>
            <person name="Wu L."/>
            <person name="Ma J."/>
        </authorList>
    </citation>
    <scope>NUCLEOTIDE SEQUENCE [LARGE SCALE GENOMIC DNA]</scope>
    <source>
        <strain evidence="6 7">JCM 15672</strain>
    </source>
</reference>
<feature type="domain" description="ABC transporter" evidence="5">
    <location>
        <begin position="258"/>
        <end position="507"/>
    </location>
</feature>
<proteinExistence type="predicted"/>
<name>A0ABN2UYX1_9MICO</name>
<keyword evidence="1" id="KW-0813">Transport</keyword>
<dbReference type="SUPFAM" id="SSF52540">
    <property type="entry name" value="P-loop containing nucleoside triphosphate hydrolases"/>
    <property type="match status" value="2"/>
</dbReference>
<dbReference type="RefSeq" id="WP_344376574.1">
    <property type="nucleotide sequence ID" value="NZ_BAAAPW010000005.1"/>
</dbReference>
<evidence type="ECO:0000313" key="7">
    <source>
        <dbReference type="Proteomes" id="UP001501196"/>
    </source>
</evidence>
<dbReference type="InterPro" id="IPR027417">
    <property type="entry name" value="P-loop_NTPase"/>
</dbReference>
<dbReference type="CDD" id="cd03215">
    <property type="entry name" value="ABC_Carb_Monos_II"/>
    <property type="match status" value="1"/>
</dbReference>
<evidence type="ECO:0000256" key="3">
    <source>
        <dbReference type="ARBA" id="ARBA00022741"/>
    </source>
</evidence>
<organism evidence="6 7">
    <name type="scientific">Agromyces tropicus</name>
    <dbReference type="NCBI Taxonomy" id="555371"/>
    <lineage>
        <taxon>Bacteria</taxon>
        <taxon>Bacillati</taxon>
        <taxon>Actinomycetota</taxon>
        <taxon>Actinomycetes</taxon>
        <taxon>Micrococcales</taxon>
        <taxon>Microbacteriaceae</taxon>
        <taxon>Agromyces</taxon>
    </lineage>
</organism>
<dbReference type="EMBL" id="BAAAPW010000005">
    <property type="protein sequence ID" value="GAA2042765.1"/>
    <property type="molecule type" value="Genomic_DNA"/>
</dbReference>
<dbReference type="Pfam" id="PF00005">
    <property type="entry name" value="ABC_tran"/>
    <property type="match status" value="2"/>
</dbReference>
<dbReference type="PROSITE" id="PS50893">
    <property type="entry name" value="ABC_TRANSPORTER_2"/>
    <property type="match status" value="2"/>
</dbReference>
<evidence type="ECO:0000256" key="2">
    <source>
        <dbReference type="ARBA" id="ARBA00022737"/>
    </source>
</evidence>
<evidence type="ECO:0000259" key="5">
    <source>
        <dbReference type="PROSITE" id="PS50893"/>
    </source>
</evidence>
<dbReference type="PANTHER" id="PTHR43790">
    <property type="entry name" value="CARBOHYDRATE TRANSPORT ATP-BINDING PROTEIN MG119-RELATED"/>
    <property type="match status" value="1"/>
</dbReference>
<dbReference type="InterPro" id="IPR017871">
    <property type="entry name" value="ABC_transporter-like_CS"/>
</dbReference>
<evidence type="ECO:0000256" key="4">
    <source>
        <dbReference type="ARBA" id="ARBA00022840"/>
    </source>
</evidence>
<dbReference type="InterPro" id="IPR050107">
    <property type="entry name" value="ABC_carbohydrate_import_ATPase"/>
</dbReference>
<keyword evidence="7" id="KW-1185">Reference proteome</keyword>
<feature type="domain" description="ABC transporter" evidence="5">
    <location>
        <begin position="15"/>
        <end position="247"/>
    </location>
</feature>